<comment type="similarity">
    <text evidence="1">Belongs to the PPR family. P subfamily.</text>
</comment>
<evidence type="ECO:0000313" key="5">
    <source>
        <dbReference type="EMBL" id="OIS97412.1"/>
    </source>
</evidence>
<evidence type="ECO:0000256" key="4">
    <source>
        <dbReference type="SAM" id="MobiDB-lite"/>
    </source>
</evidence>
<dbReference type="Gene3D" id="1.25.40.10">
    <property type="entry name" value="Tetratricopeptide repeat domain"/>
    <property type="match status" value="1"/>
</dbReference>
<evidence type="ECO:0000313" key="6">
    <source>
        <dbReference type="Proteomes" id="UP000187609"/>
    </source>
</evidence>
<sequence length="323" mass="35705">MAGITITRWLTVSPASSTSLLRRLLSPYSLRYHHSSLPTQIPKTVSSFSVSTITSFRSRPFSTTTTTPETPISNTPTPAPPKRNTLVNFSLSDSEDSDSEADMNKVTKSSTKQIDKSKLPPPYDPFNKKPVIEEPEDPTNLQEVFHTIRSDGLINSAVKMFDGLSKDGLTHEALELFSQIKDKSQMPDVVAHTAVIEAYANAGQPKEAHKVYLRMLANGVLPNAYTYSVLIKSLAESGEGKLAKEAKKYVLEMVEKRGMKPNPATCLGSYEGLVKAGMEEEGKELLEIMKSKGAVPEESKMREVLKNKRGPIHRTIMQVFYGK</sequence>
<organism evidence="5 6">
    <name type="scientific">Nicotiana attenuata</name>
    <name type="common">Coyote tobacco</name>
    <dbReference type="NCBI Taxonomy" id="49451"/>
    <lineage>
        <taxon>Eukaryota</taxon>
        <taxon>Viridiplantae</taxon>
        <taxon>Streptophyta</taxon>
        <taxon>Embryophyta</taxon>
        <taxon>Tracheophyta</taxon>
        <taxon>Spermatophyta</taxon>
        <taxon>Magnoliopsida</taxon>
        <taxon>eudicotyledons</taxon>
        <taxon>Gunneridae</taxon>
        <taxon>Pentapetalae</taxon>
        <taxon>asterids</taxon>
        <taxon>lamiids</taxon>
        <taxon>Solanales</taxon>
        <taxon>Solanaceae</taxon>
        <taxon>Nicotianoideae</taxon>
        <taxon>Nicotianeae</taxon>
        <taxon>Nicotiana</taxon>
    </lineage>
</organism>
<feature type="compositionally biased region" description="Low complexity" evidence="4">
    <location>
        <begin position="59"/>
        <end position="76"/>
    </location>
</feature>
<comment type="caution">
    <text evidence="5">The sequence shown here is derived from an EMBL/GenBank/DDBJ whole genome shotgun (WGS) entry which is preliminary data.</text>
</comment>
<protein>
    <submittedName>
        <fullName evidence="5">Pentatricopeptide repeat-containing protein</fullName>
    </submittedName>
</protein>
<dbReference type="InterPro" id="IPR011990">
    <property type="entry name" value="TPR-like_helical_dom_sf"/>
</dbReference>
<dbReference type="OrthoDB" id="185373at2759"/>
<accession>A0A1J6HX45</accession>
<dbReference type="Proteomes" id="UP000187609">
    <property type="component" value="Unassembled WGS sequence"/>
</dbReference>
<dbReference type="KEGG" id="nau:109232879"/>
<dbReference type="InterPro" id="IPR002885">
    <property type="entry name" value="PPR_rpt"/>
</dbReference>
<name>A0A1J6HX45_NICAT</name>
<evidence type="ECO:0000256" key="1">
    <source>
        <dbReference type="ARBA" id="ARBA00007626"/>
    </source>
</evidence>
<dbReference type="Pfam" id="PF01535">
    <property type="entry name" value="PPR"/>
    <property type="match status" value="2"/>
</dbReference>
<dbReference type="Pfam" id="PF13041">
    <property type="entry name" value="PPR_2"/>
    <property type="match status" value="1"/>
</dbReference>
<feature type="region of interest" description="Disordered" evidence="4">
    <location>
        <begin position="59"/>
        <end position="138"/>
    </location>
</feature>
<reference evidence="5" key="1">
    <citation type="submission" date="2016-11" db="EMBL/GenBank/DDBJ databases">
        <title>The genome of Nicotiana attenuata.</title>
        <authorList>
            <person name="Xu S."/>
            <person name="Brockmoeller T."/>
            <person name="Gaquerel E."/>
            <person name="Navarro A."/>
            <person name="Kuhl H."/>
            <person name="Gase K."/>
            <person name="Ling Z."/>
            <person name="Zhou W."/>
            <person name="Kreitzer C."/>
            <person name="Stanke M."/>
            <person name="Tang H."/>
            <person name="Lyons E."/>
            <person name="Pandey P."/>
            <person name="Pandey S.P."/>
            <person name="Timmermann B."/>
            <person name="Baldwin I.T."/>
        </authorList>
    </citation>
    <scope>NUCLEOTIDE SEQUENCE [LARGE SCALE GENOMIC DNA]</scope>
    <source>
        <strain evidence="5">UT</strain>
    </source>
</reference>
<feature type="repeat" description="PPR" evidence="3">
    <location>
        <begin position="188"/>
        <end position="222"/>
    </location>
</feature>
<keyword evidence="6" id="KW-1185">Reference proteome</keyword>
<dbReference type="SMR" id="A0A1J6HX45"/>
<dbReference type="EMBL" id="MJEQ01037192">
    <property type="protein sequence ID" value="OIS97412.1"/>
    <property type="molecule type" value="Genomic_DNA"/>
</dbReference>
<dbReference type="NCBIfam" id="TIGR00756">
    <property type="entry name" value="PPR"/>
    <property type="match status" value="1"/>
</dbReference>
<dbReference type="PROSITE" id="PS51375">
    <property type="entry name" value="PPR"/>
    <property type="match status" value="2"/>
</dbReference>
<dbReference type="Gramene" id="OIS97412">
    <property type="protein sequence ID" value="OIS97412"/>
    <property type="gene ID" value="A4A49_04318"/>
</dbReference>
<evidence type="ECO:0000256" key="3">
    <source>
        <dbReference type="PROSITE-ProRule" id="PRU00708"/>
    </source>
</evidence>
<proteinExistence type="inferred from homology"/>
<gene>
    <name evidence="5" type="ORF">A4A49_04318</name>
</gene>
<dbReference type="PANTHER" id="PTHR47941">
    <property type="entry name" value="PENTATRICOPEPTIDE REPEAT-CONTAINING PROTEIN 3, MITOCHONDRIAL"/>
    <property type="match status" value="1"/>
</dbReference>
<evidence type="ECO:0000256" key="2">
    <source>
        <dbReference type="ARBA" id="ARBA00022737"/>
    </source>
</evidence>
<feature type="repeat" description="PPR" evidence="3">
    <location>
        <begin position="223"/>
        <end position="261"/>
    </location>
</feature>
<dbReference type="OMA" id="PIHRTIM"/>
<dbReference type="AlphaFoldDB" id="A0A1J6HX45"/>
<keyword evidence="2" id="KW-0677">Repeat</keyword>